<accession>A0A6J6VVL4</accession>
<sequence>MCFQVIATSPRGAVNALKLGVLLAPAPVGRSRAHQLKGGDQPRSGHVRAATQVEPFALAGLGIDVVIHRQLCAAHFHDVTVDIGATLEANQFQFVRLVRQFFARGFIADYAASKTLALLDDLLHALFNGLEVIGCERGLHVEVVVEAVINRRANAQLRAGVDVLNSLGQNVRGRVTHHHEAIG</sequence>
<proteinExistence type="predicted"/>
<protein>
    <submittedName>
        <fullName evidence="1">Unannotated protein</fullName>
    </submittedName>
</protein>
<dbReference type="AlphaFoldDB" id="A0A6J6VVL4"/>
<name>A0A6J6VVL4_9ZZZZ</name>
<reference evidence="1" key="1">
    <citation type="submission" date="2020-05" db="EMBL/GenBank/DDBJ databases">
        <authorList>
            <person name="Chiriac C."/>
            <person name="Salcher M."/>
            <person name="Ghai R."/>
            <person name="Kavagutti S V."/>
        </authorList>
    </citation>
    <scope>NUCLEOTIDE SEQUENCE</scope>
</reference>
<gene>
    <name evidence="1" type="ORF">UFOPK2938_00381</name>
</gene>
<organism evidence="1">
    <name type="scientific">freshwater metagenome</name>
    <dbReference type="NCBI Taxonomy" id="449393"/>
    <lineage>
        <taxon>unclassified sequences</taxon>
        <taxon>metagenomes</taxon>
        <taxon>ecological metagenomes</taxon>
    </lineage>
</organism>
<evidence type="ECO:0000313" key="1">
    <source>
        <dbReference type="EMBL" id="CAB4775399.1"/>
    </source>
</evidence>
<dbReference type="AntiFam" id="ANF00209">
    <property type="entry name" value="Shadow ORF (opposite thrS)"/>
</dbReference>
<dbReference type="EMBL" id="CAEZZX010000054">
    <property type="protein sequence ID" value="CAB4775399.1"/>
    <property type="molecule type" value="Genomic_DNA"/>
</dbReference>